<evidence type="ECO:0000313" key="5">
    <source>
        <dbReference type="EMBL" id="NWF43777.1"/>
    </source>
</evidence>
<evidence type="ECO:0000256" key="1">
    <source>
        <dbReference type="ARBA" id="ARBA00023015"/>
    </source>
</evidence>
<proteinExistence type="predicted"/>
<organism evidence="5 6">
    <name type="scientific">Hydrogenophaga aromaticivorans</name>
    <dbReference type="NCBI Taxonomy" id="2610898"/>
    <lineage>
        <taxon>Bacteria</taxon>
        <taxon>Pseudomonadati</taxon>
        <taxon>Pseudomonadota</taxon>
        <taxon>Betaproteobacteria</taxon>
        <taxon>Burkholderiales</taxon>
        <taxon>Comamonadaceae</taxon>
        <taxon>Hydrogenophaga</taxon>
    </lineage>
</organism>
<dbReference type="InterPro" id="IPR000595">
    <property type="entry name" value="cNMP-bd_dom"/>
</dbReference>
<sequence>MPVEQPTNRVLAALAHVDRRHWPSHLERVELRQGQTLLAPNAAIEFMYFPVDALVGLLHAVGPGGLEAPVALVGNDGLVGVAPFLGAPAERLRAEVLHPGCAWRLPAAALNSGPQPDESQMRVVLRYLQDLNAQMSQAALCRLQHSLYQRLSRWLQDAFDRVPGAVLHIEAATLGTWLGTEPGALARATSQLAAEGVVMLRNGRITLLDRAQLAQRSCGCLQQVKQQTDPLFSHTA</sequence>
<dbReference type="SUPFAM" id="SSF51206">
    <property type="entry name" value="cAMP-binding domain-like"/>
    <property type="match status" value="1"/>
</dbReference>
<keyword evidence="2" id="KW-0238">DNA-binding</keyword>
<comment type="caution">
    <text evidence="5">The sequence shown here is derived from an EMBL/GenBank/DDBJ whole genome shotgun (WGS) entry which is preliminary data.</text>
</comment>
<dbReference type="InterPro" id="IPR014710">
    <property type="entry name" value="RmlC-like_jellyroll"/>
</dbReference>
<dbReference type="RefSeq" id="WP_177132240.1">
    <property type="nucleotide sequence ID" value="NZ_VYGV01000001.1"/>
</dbReference>
<keyword evidence="3" id="KW-0804">Transcription</keyword>
<dbReference type="GO" id="GO:0006355">
    <property type="term" value="P:regulation of DNA-templated transcription"/>
    <property type="evidence" value="ECO:0007669"/>
    <property type="project" value="InterPro"/>
</dbReference>
<evidence type="ECO:0000256" key="2">
    <source>
        <dbReference type="ARBA" id="ARBA00023125"/>
    </source>
</evidence>
<dbReference type="InterPro" id="IPR018490">
    <property type="entry name" value="cNMP-bd_dom_sf"/>
</dbReference>
<keyword evidence="1" id="KW-0805">Transcription regulation</keyword>
<dbReference type="AlphaFoldDB" id="A0A7Y8GS33"/>
<name>A0A7Y8GS33_9BURK</name>
<reference evidence="5 6" key="1">
    <citation type="submission" date="2019-09" db="EMBL/GenBank/DDBJ databases">
        <title>Hydrogenophaga aromatica sp. nov., isolated from a para-xylene-degrading enrichment culture.</title>
        <authorList>
            <person name="Tancsics A."/>
            <person name="Banerjee S."/>
        </authorList>
    </citation>
    <scope>NUCLEOTIDE SEQUENCE [LARGE SCALE GENOMIC DNA]</scope>
    <source>
        <strain evidence="5 6">D2P1</strain>
    </source>
</reference>
<dbReference type="Gene3D" id="2.60.120.10">
    <property type="entry name" value="Jelly Rolls"/>
    <property type="match status" value="1"/>
</dbReference>
<evidence type="ECO:0000256" key="3">
    <source>
        <dbReference type="ARBA" id="ARBA00023163"/>
    </source>
</evidence>
<dbReference type="Pfam" id="PF13545">
    <property type="entry name" value="HTH_Crp_2"/>
    <property type="match status" value="1"/>
</dbReference>
<evidence type="ECO:0000313" key="6">
    <source>
        <dbReference type="Proteomes" id="UP000545507"/>
    </source>
</evidence>
<evidence type="ECO:0000259" key="4">
    <source>
        <dbReference type="SMART" id="SM00100"/>
    </source>
</evidence>
<dbReference type="SUPFAM" id="SSF46785">
    <property type="entry name" value="Winged helix' DNA-binding domain"/>
    <property type="match status" value="1"/>
</dbReference>
<dbReference type="EMBL" id="VYGV01000001">
    <property type="protein sequence ID" value="NWF43777.1"/>
    <property type="molecule type" value="Genomic_DNA"/>
</dbReference>
<feature type="domain" description="Cyclic nucleotide-binding" evidence="4">
    <location>
        <begin position="10"/>
        <end position="129"/>
    </location>
</feature>
<protein>
    <submittedName>
        <fullName evidence="5">Crp/Fnr family transcriptional regulator</fullName>
    </submittedName>
</protein>
<dbReference type="SMART" id="SM00100">
    <property type="entry name" value="cNMP"/>
    <property type="match status" value="1"/>
</dbReference>
<dbReference type="GO" id="GO:0003677">
    <property type="term" value="F:DNA binding"/>
    <property type="evidence" value="ECO:0007669"/>
    <property type="project" value="UniProtKB-KW"/>
</dbReference>
<dbReference type="Proteomes" id="UP000545507">
    <property type="component" value="Unassembled WGS sequence"/>
</dbReference>
<keyword evidence="6" id="KW-1185">Reference proteome</keyword>
<dbReference type="InterPro" id="IPR012318">
    <property type="entry name" value="HTH_CRP"/>
</dbReference>
<dbReference type="InterPro" id="IPR036390">
    <property type="entry name" value="WH_DNA-bd_sf"/>
</dbReference>
<accession>A0A7Y8GS33</accession>
<gene>
    <name evidence="5" type="ORF">F3K02_00655</name>
</gene>